<keyword evidence="3" id="KW-1185">Reference proteome</keyword>
<evidence type="ECO:0000313" key="3">
    <source>
        <dbReference type="Proteomes" id="UP000292702"/>
    </source>
</evidence>
<sequence length="407" mass="42467">MGSILSNLSAQSVAVVVVVVSAVSYTVVQRVLVADTPSKESTPTPPAGSNGSGSGGKKGKKKKLGAGAQSDAASAQHSAANPIVVPFPAVIPGGFESPAPTSGQEQAESASKPAKSKKKKSKKTSTPVLGGGTRSVPVDAQSESSATAPESHAPATKSAKKKSPTPKPPSVSLVDTDDTWTRVEPRRRGNAAGGDAAHSRDTSGALGSDVATGNSSPVAERTEDESHPEPTENRRTLAEKLLPKPRKTGVDDMLETPDYPTVARVMRVQPRPDERPAAGFSWADYEDVDESRTADDADGEDEGGWVTKTSKSRSKPNRTASSSSDPQAPPQRLSETMGKKQRQNAAKKDAQKAAKAAAESERLALLAKHQRELEKLRMAEQAKASKGGKASGGMTASMNEKGHLVWD</sequence>
<comment type="caution">
    <text evidence="2">The sequence shown here is derived from an EMBL/GenBank/DDBJ whole genome shotgun (WGS) entry which is preliminary data.</text>
</comment>
<feature type="compositionally biased region" description="Polar residues" evidence="1">
    <location>
        <begin position="99"/>
        <end position="108"/>
    </location>
</feature>
<dbReference type="OrthoDB" id="2564465at2759"/>
<feature type="compositionally biased region" description="Basic residues" evidence="1">
    <location>
        <begin position="114"/>
        <end position="123"/>
    </location>
</feature>
<accession>A0A4R0RGF3</accession>
<gene>
    <name evidence="2" type="ORF">EIP91_002138</name>
</gene>
<proteinExistence type="predicted"/>
<feature type="compositionally biased region" description="Basic and acidic residues" evidence="1">
    <location>
        <begin position="346"/>
        <end position="362"/>
    </location>
</feature>
<feature type="region of interest" description="Disordered" evidence="1">
    <location>
        <begin position="37"/>
        <end position="407"/>
    </location>
</feature>
<dbReference type="Proteomes" id="UP000292702">
    <property type="component" value="Unassembled WGS sequence"/>
</dbReference>
<organism evidence="2 3">
    <name type="scientific">Steccherinum ochraceum</name>
    <dbReference type="NCBI Taxonomy" id="92696"/>
    <lineage>
        <taxon>Eukaryota</taxon>
        <taxon>Fungi</taxon>
        <taxon>Dikarya</taxon>
        <taxon>Basidiomycota</taxon>
        <taxon>Agaricomycotina</taxon>
        <taxon>Agaricomycetes</taxon>
        <taxon>Polyporales</taxon>
        <taxon>Steccherinaceae</taxon>
        <taxon>Steccherinum</taxon>
    </lineage>
</organism>
<reference evidence="2 3" key="1">
    <citation type="submission" date="2018-11" db="EMBL/GenBank/DDBJ databases">
        <title>Genome assembly of Steccherinum ochraceum LE-BIN_3174, the white-rot fungus of the Steccherinaceae family (The Residual Polyporoid clade, Polyporales, Basidiomycota).</title>
        <authorList>
            <person name="Fedorova T.V."/>
            <person name="Glazunova O.A."/>
            <person name="Landesman E.O."/>
            <person name="Moiseenko K.V."/>
            <person name="Psurtseva N.V."/>
            <person name="Savinova O.S."/>
            <person name="Shakhova N.V."/>
            <person name="Tyazhelova T.V."/>
            <person name="Vasina D.V."/>
        </authorList>
    </citation>
    <scope>NUCLEOTIDE SEQUENCE [LARGE SCALE GENOMIC DNA]</scope>
    <source>
        <strain evidence="2 3">LE-BIN_3174</strain>
    </source>
</reference>
<feature type="compositionally biased region" description="Basic and acidic residues" evidence="1">
    <location>
        <begin position="220"/>
        <end position="242"/>
    </location>
</feature>
<evidence type="ECO:0000256" key="1">
    <source>
        <dbReference type="SAM" id="MobiDB-lite"/>
    </source>
</evidence>
<feature type="compositionally biased region" description="Low complexity" evidence="1">
    <location>
        <begin position="65"/>
        <end position="80"/>
    </location>
</feature>
<evidence type="ECO:0000313" key="2">
    <source>
        <dbReference type="EMBL" id="TCD65833.1"/>
    </source>
</evidence>
<name>A0A4R0RGF3_9APHY</name>
<dbReference type="EMBL" id="RWJN01000161">
    <property type="protein sequence ID" value="TCD65833.1"/>
    <property type="molecule type" value="Genomic_DNA"/>
</dbReference>
<protein>
    <submittedName>
        <fullName evidence="2">Uncharacterized protein</fullName>
    </submittedName>
</protein>
<dbReference type="AlphaFoldDB" id="A0A4R0RGF3"/>
<feature type="compositionally biased region" description="Basic and acidic residues" evidence="1">
    <location>
        <begin position="369"/>
        <end position="380"/>
    </location>
</feature>